<accession>A0A3N4I0F7</accession>
<dbReference type="EMBL" id="ML119724">
    <property type="protein sequence ID" value="RPA77600.1"/>
    <property type="molecule type" value="Genomic_DNA"/>
</dbReference>
<reference evidence="1 2" key="1">
    <citation type="journal article" date="2018" name="Nat. Ecol. Evol.">
        <title>Pezizomycetes genomes reveal the molecular basis of ectomycorrhizal truffle lifestyle.</title>
        <authorList>
            <person name="Murat C."/>
            <person name="Payen T."/>
            <person name="Noel B."/>
            <person name="Kuo A."/>
            <person name="Morin E."/>
            <person name="Chen J."/>
            <person name="Kohler A."/>
            <person name="Krizsan K."/>
            <person name="Balestrini R."/>
            <person name="Da Silva C."/>
            <person name="Montanini B."/>
            <person name="Hainaut M."/>
            <person name="Levati E."/>
            <person name="Barry K.W."/>
            <person name="Belfiori B."/>
            <person name="Cichocki N."/>
            <person name="Clum A."/>
            <person name="Dockter R.B."/>
            <person name="Fauchery L."/>
            <person name="Guy J."/>
            <person name="Iotti M."/>
            <person name="Le Tacon F."/>
            <person name="Lindquist E.A."/>
            <person name="Lipzen A."/>
            <person name="Malagnac F."/>
            <person name="Mello A."/>
            <person name="Molinier V."/>
            <person name="Miyauchi S."/>
            <person name="Poulain J."/>
            <person name="Riccioni C."/>
            <person name="Rubini A."/>
            <person name="Sitrit Y."/>
            <person name="Splivallo R."/>
            <person name="Traeger S."/>
            <person name="Wang M."/>
            <person name="Zifcakova L."/>
            <person name="Wipf D."/>
            <person name="Zambonelli A."/>
            <person name="Paolocci F."/>
            <person name="Nowrousian M."/>
            <person name="Ottonello S."/>
            <person name="Baldrian P."/>
            <person name="Spatafora J.W."/>
            <person name="Henrissat B."/>
            <person name="Nagy L.G."/>
            <person name="Aury J.M."/>
            <person name="Wincker P."/>
            <person name="Grigoriev I.V."/>
            <person name="Bonfante P."/>
            <person name="Martin F.M."/>
        </authorList>
    </citation>
    <scope>NUCLEOTIDE SEQUENCE [LARGE SCALE GENOMIC DNA]</scope>
    <source>
        <strain evidence="1 2">RN42</strain>
    </source>
</reference>
<keyword evidence="2" id="KW-1185">Reference proteome</keyword>
<gene>
    <name evidence="1" type="ORF">BJ508DRAFT_417021</name>
</gene>
<sequence>MFDDETLTKENYFFLRDDEENGGRLGFLPIVLAFARVVGAWRNGDRCLDGEVDGRWDDWEDDKKEFHMCRAIIKGTDQVTADGRWPLMRLSEVNQIKGLIAKRMDLVGKRLGGRDYGVFPGSAPGSMRMIEEIFGMKLSPETPGGMSASEVVRKVPGSVDNGVIGTQDGKRFLVGGGRELEGEAPLASTGKDANPMVAEIRRKRDLDTVDIGDFGSDIHEKKTKVEPSTVGDRELTSELVVREVV</sequence>
<dbReference type="AlphaFoldDB" id="A0A3N4I0F7"/>
<name>A0A3N4I0F7_ASCIM</name>
<protein>
    <submittedName>
        <fullName evidence="1">Uncharacterized protein</fullName>
    </submittedName>
</protein>
<evidence type="ECO:0000313" key="1">
    <source>
        <dbReference type="EMBL" id="RPA77600.1"/>
    </source>
</evidence>
<organism evidence="1 2">
    <name type="scientific">Ascobolus immersus RN42</name>
    <dbReference type="NCBI Taxonomy" id="1160509"/>
    <lineage>
        <taxon>Eukaryota</taxon>
        <taxon>Fungi</taxon>
        <taxon>Dikarya</taxon>
        <taxon>Ascomycota</taxon>
        <taxon>Pezizomycotina</taxon>
        <taxon>Pezizomycetes</taxon>
        <taxon>Pezizales</taxon>
        <taxon>Ascobolaceae</taxon>
        <taxon>Ascobolus</taxon>
    </lineage>
</organism>
<dbReference type="Proteomes" id="UP000275078">
    <property type="component" value="Unassembled WGS sequence"/>
</dbReference>
<proteinExistence type="predicted"/>
<evidence type="ECO:0000313" key="2">
    <source>
        <dbReference type="Proteomes" id="UP000275078"/>
    </source>
</evidence>